<dbReference type="OrthoDB" id="3061143at2759"/>
<dbReference type="EMBL" id="KV427610">
    <property type="protein sequence ID" value="KZT09979.1"/>
    <property type="molecule type" value="Genomic_DNA"/>
</dbReference>
<name>A0A165G8K4_9APHY</name>
<dbReference type="AlphaFoldDB" id="A0A165G8K4"/>
<accession>A0A165G8K4</accession>
<organism evidence="1 2">
    <name type="scientific">Laetiporus sulphureus 93-53</name>
    <dbReference type="NCBI Taxonomy" id="1314785"/>
    <lineage>
        <taxon>Eukaryota</taxon>
        <taxon>Fungi</taxon>
        <taxon>Dikarya</taxon>
        <taxon>Basidiomycota</taxon>
        <taxon>Agaricomycotina</taxon>
        <taxon>Agaricomycetes</taxon>
        <taxon>Polyporales</taxon>
        <taxon>Laetiporus</taxon>
    </lineage>
</organism>
<dbReference type="Proteomes" id="UP000076871">
    <property type="component" value="Unassembled WGS sequence"/>
</dbReference>
<evidence type="ECO:0000313" key="1">
    <source>
        <dbReference type="EMBL" id="KZT09979.1"/>
    </source>
</evidence>
<protein>
    <submittedName>
        <fullName evidence="1">Uncharacterized protein</fullName>
    </submittedName>
</protein>
<dbReference type="RefSeq" id="XP_040767719.1">
    <property type="nucleotide sequence ID" value="XM_040912137.1"/>
</dbReference>
<proteinExistence type="predicted"/>
<keyword evidence="2" id="KW-1185">Reference proteome</keyword>
<sequence>MADNFTGLIEFTCSYCIYFILTPSRVIYFTGCIDHGGTASIASAGEELLSWAYRFTTIGYPSSAIIEGSSKHAMTTLPMTTLPKSNELLHITPEITGVNCNLPLNERGIPQIRSWINHSNLTKDEQLVMDPVKHVSWMA</sequence>
<gene>
    <name evidence="1" type="ORF">LAESUDRAFT_756193</name>
</gene>
<dbReference type="InParanoid" id="A0A165G8K4"/>
<reference evidence="1 2" key="1">
    <citation type="journal article" date="2016" name="Mol. Biol. Evol.">
        <title>Comparative Genomics of Early-Diverging Mushroom-Forming Fungi Provides Insights into the Origins of Lignocellulose Decay Capabilities.</title>
        <authorList>
            <person name="Nagy L.G."/>
            <person name="Riley R."/>
            <person name="Tritt A."/>
            <person name="Adam C."/>
            <person name="Daum C."/>
            <person name="Floudas D."/>
            <person name="Sun H."/>
            <person name="Yadav J.S."/>
            <person name="Pangilinan J."/>
            <person name="Larsson K.H."/>
            <person name="Matsuura K."/>
            <person name="Barry K."/>
            <person name="Labutti K."/>
            <person name="Kuo R."/>
            <person name="Ohm R.A."/>
            <person name="Bhattacharya S.S."/>
            <person name="Shirouzu T."/>
            <person name="Yoshinaga Y."/>
            <person name="Martin F.M."/>
            <person name="Grigoriev I.V."/>
            <person name="Hibbett D.S."/>
        </authorList>
    </citation>
    <scope>NUCLEOTIDE SEQUENCE [LARGE SCALE GENOMIC DNA]</scope>
    <source>
        <strain evidence="1 2">93-53</strain>
    </source>
</reference>
<dbReference type="GeneID" id="63829165"/>
<evidence type="ECO:0000313" key="2">
    <source>
        <dbReference type="Proteomes" id="UP000076871"/>
    </source>
</evidence>